<dbReference type="EMBL" id="MLJW01000037">
    <property type="protein sequence ID" value="OIR07385.1"/>
    <property type="molecule type" value="Genomic_DNA"/>
</dbReference>
<reference evidence="1" key="1">
    <citation type="submission" date="2016-10" db="EMBL/GenBank/DDBJ databases">
        <title>Sequence of Gallionella enrichment culture.</title>
        <authorList>
            <person name="Poehlein A."/>
            <person name="Muehling M."/>
            <person name="Daniel R."/>
        </authorList>
    </citation>
    <scope>NUCLEOTIDE SEQUENCE</scope>
</reference>
<protein>
    <submittedName>
        <fullName evidence="1">Uncharacterized protein</fullName>
    </submittedName>
</protein>
<gene>
    <name evidence="1" type="ORF">GALL_103410</name>
</gene>
<accession>A0A1J5SG19</accession>
<organism evidence="1">
    <name type="scientific">mine drainage metagenome</name>
    <dbReference type="NCBI Taxonomy" id="410659"/>
    <lineage>
        <taxon>unclassified sequences</taxon>
        <taxon>metagenomes</taxon>
        <taxon>ecological metagenomes</taxon>
    </lineage>
</organism>
<comment type="caution">
    <text evidence="1">The sequence shown here is derived from an EMBL/GenBank/DDBJ whole genome shotgun (WGS) entry which is preliminary data.</text>
</comment>
<dbReference type="AlphaFoldDB" id="A0A1J5SG19"/>
<proteinExistence type="predicted"/>
<evidence type="ECO:0000313" key="1">
    <source>
        <dbReference type="EMBL" id="OIR07385.1"/>
    </source>
</evidence>
<sequence length="616" mass="69671">MSTMATAEAFIRFVREYAPIPRQANMYHEEIEERAESLGIELVTFVHPALARIKQHFSPVEGRLTNLVLTGTAGDGKTRILYDYWRELHGPEEVLANRPKHAALTATVNGVPQQLHFIFDLSKCLPEKGEAWNPDGLALLEAWVNALLAKSAVIFVVAANDGKLLQALRSLKTTREGSAADVVEGEIEDMLASRRAKSGLLSLALLDLSEIGSAETFDRAYKAVLSRPEWACFETDGNDPAFCVHSPLRRNWEILRRPQFQQRLHTLIELCDVNGFHISVRDLLAMIVNGLLGHPKAADRVLTLDEIRQFATPGENLRGSIHRNIFGENLKEEKRQDFLVFSYFNYFRVGLETANGLDELLLFGRELPQLEKIYERLVADPTGFDAINPAFEALRRDYLEAEAFDDARRDEFLAELAQQRRRLFFRIPENEPTFDPWQLTIFQYAGRFLATILHPLKRGELPGAATIETLVRGLNRVWSGMLFDEGHKLYLTSGLDFTSARISRLALHAVPVIESLSGEHIEIALNSRGQPELLVYLLSESPIAYRLDLMRFEFLVRVADGALPNSFSRECYEDVINFKSILLAKVQSMMAKREVKNFKYLSSDAAGRPSEETINL</sequence>
<name>A0A1J5SG19_9ZZZZ</name>